<reference evidence="3" key="5">
    <citation type="submission" date="2015-06" db="UniProtKB">
        <authorList>
            <consortium name="EnsemblFungi"/>
        </authorList>
    </citation>
    <scope>IDENTIFICATION</scope>
    <source>
        <strain evidence="3">ATCC 64411</strain>
    </source>
</reference>
<dbReference type="VEuPathDB" id="FungiDB:MAPG_00519"/>
<reference evidence="3" key="4">
    <citation type="journal article" date="2015" name="G3 (Bethesda)">
        <title>Genome sequences of three phytopathogenic species of the Magnaporthaceae family of fungi.</title>
        <authorList>
            <person name="Okagaki L.H."/>
            <person name="Nunes C.C."/>
            <person name="Sailsbery J."/>
            <person name="Clay B."/>
            <person name="Brown D."/>
            <person name="John T."/>
            <person name="Oh Y."/>
            <person name="Young N."/>
            <person name="Fitzgerald M."/>
            <person name="Haas B.J."/>
            <person name="Zeng Q."/>
            <person name="Young S."/>
            <person name="Adiconis X."/>
            <person name="Fan L."/>
            <person name="Levin J.Z."/>
            <person name="Mitchell T.K."/>
            <person name="Okubara P.A."/>
            <person name="Farman M.L."/>
            <person name="Kohn L.M."/>
            <person name="Birren B."/>
            <person name="Ma L.-J."/>
            <person name="Dean R.A."/>
        </authorList>
    </citation>
    <scope>NUCLEOTIDE SEQUENCE</scope>
    <source>
        <strain evidence="3">ATCC 64411 / 73-15</strain>
    </source>
</reference>
<feature type="region of interest" description="Disordered" evidence="1">
    <location>
        <begin position="1"/>
        <end position="22"/>
    </location>
</feature>
<name>A0A0C4DL79_MAGP6</name>
<protein>
    <submittedName>
        <fullName evidence="2 3">Uncharacterized protein</fullName>
    </submittedName>
</protein>
<evidence type="ECO:0000313" key="2">
    <source>
        <dbReference type="EMBL" id="KLU81430.1"/>
    </source>
</evidence>
<reference evidence="2" key="3">
    <citation type="submission" date="2011-03" db="EMBL/GenBank/DDBJ databases">
        <title>Annotation of Magnaporthe poae ATCC 64411.</title>
        <authorList>
            <person name="Ma L.-J."/>
            <person name="Dead R."/>
            <person name="Young S.K."/>
            <person name="Zeng Q."/>
            <person name="Gargeya S."/>
            <person name="Fitzgerald M."/>
            <person name="Haas B."/>
            <person name="Abouelleil A."/>
            <person name="Alvarado L."/>
            <person name="Arachchi H.M."/>
            <person name="Berlin A."/>
            <person name="Brown A."/>
            <person name="Chapman S.B."/>
            <person name="Chen Z."/>
            <person name="Dunbar C."/>
            <person name="Freedman E."/>
            <person name="Gearin G."/>
            <person name="Gellesch M."/>
            <person name="Goldberg J."/>
            <person name="Griggs A."/>
            <person name="Gujja S."/>
            <person name="Heiman D."/>
            <person name="Howarth C."/>
            <person name="Larson L."/>
            <person name="Lui A."/>
            <person name="MacDonald P.J.P."/>
            <person name="Mehta T."/>
            <person name="Montmayeur A."/>
            <person name="Murphy C."/>
            <person name="Neiman D."/>
            <person name="Pearson M."/>
            <person name="Priest M."/>
            <person name="Roberts A."/>
            <person name="Saif S."/>
            <person name="Shea T."/>
            <person name="Shenoy N."/>
            <person name="Sisk P."/>
            <person name="Stolte C."/>
            <person name="Sykes S."/>
            <person name="Yandava C."/>
            <person name="Wortman J."/>
            <person name="Nusbaum C."/>
            <person name="Birren B."/>
        </authorList>
    </citation>
    <scope>NUCLEOTIDE SEQUENCE</scope>
    <source>
        <strain evidence="2">ATCC 64411</strain>
    </source>
</reference>
<dbReference type="AlphaFoldDB" id="A0A0C4DL79"/>
<proteinExistence type="predicted"/>
<organism evidence="3 4">
    <name type="scientific">Magnaporthiopsis poae (strain ATCC 64411 / 73-15)</name>
    <name type="common">Kentucky bluegrass fungus</name>
    <name type="synonym">Magnaporthe poae</name>
    <dbReference type="NCBI Taxonomy" id="644358"/>
    <lineage>
        <taxon>Eukaryota</taxon>
        <taxon>Fungi</taxon>
        <taxon>Dikarya</taxon>
        <taxon>Ascomycota</taxon>
        <taxon>Pezizomycotina</taxon>
        <taxon>Sordariomycetes</taxon>
        <taxon>Sordariomycetidae</taxon>
        <taxon>Magnaporthales</taxon>
        <taxon>Magnaporthaceae</taxon>
        <taxon>Magnaporthiopsis</taxon>
    </lineage>
</organism>
<evidence type="ECO:0000313" key="4">
    <source>
        <dbReference type="Proteomes" id="UP000011715"/>
    </source>
</evidence>
<sequence>MRGRNMAENTGPPGRLDVSTGLPLEGKLDVDANCGGSGVRMGEWWQQMTQGGHQKSHEIWVLLPSWIFSFGRHAPLTCCSAAQQTMNGTQNEKSFSPAIKKIPVVACPVASGSRASTWSCSWH</sequence>
<reference evidence="4" key="1">
    <citation type="submission" date="2010-05" db="EMBL/GenBank/DDBJ databases">
        <title>The genome sequence of Magnaporthe poae strain ATCC 64411.</title>
        <authorList>
            <person name="Ma L.-J."/>
            <person name="Dead R."/>
            <person name="Young S."/>
            <person name="Zeng Q."/>
            <person name="Koehrsen M."/>
            <person name="Alvarado L."/>
            <person name="Berlin A."/>
            <person name="Chapman S.B."/>
            <person name="Chen Z."/>
            <person name="Freedman E."/>
            <person name="Gellesch M."/>
            <person name="Goldberg J."/>
            <person name="Griggs A."/>
            <person name="Gujja S."/>
            <person name="Heilman E.R."/>
            <person name="Heiman D."/>
            <person name="Hepburn T."/>
            <person name="Howarth C."/>
            <person name="Jen D."/>
            <person name="Larson L."/>
            <person name="Mehta T."/>
            <person name="Neiman D."/>
            <person name="Pearson M."/>
            <person name="Roberts A."/>
            <person name="Saif S."/>
            <person name="Shea T."/>
            <person name="Shenoy N."/>
            <person name="Sisk P."/>
            <person name="Stolte C."/>
            <person name="Sykes S."/>
            <person name="Walk T."/>
            <person name="White J."/>
            <person name="Yandava C."/>
            <person name="Haas B."/>
            <person name="Nusbaum C."/>
            <person name="Birren B."/>
        </authorList>
    </citation>
    <scope>NUCLEOTIDE SEQUENCE [LARGE SCALE GENOMIC DNA]</scope>
    <source>
        <strain evidence="4">ATCC 64411 / 73-15</strain>
    </source>
</reference>
<evidence type="ECO:0000256" key="1">
    <source>
        <dbReference type="SAM" id="MobiDB-lite"/>
    </source>
</evidence>
<evidence type="ECO:0000313" key="3">
    <source>
        <dbReference type="EnsemblFungi" id="MAPG_00519T0"/>
    </source>
</evidence>
<dbReference type="EMBL" id="GL876966">
    <property type="protein sequence ID" value="KLU81430.1"/>
    <property type="molecule type" value="Genomic_DNA"/>
</dbReference>
<dbReference type="EnsemblFungi" id="MAPG_00519T0">
    <property type="protein sequence ID" value="MAPG_00519T0"/>
    <property type="gene ID" value="MAPG_00519"/>
</dbReference>
<dbReference type="Proteomes" id="UP000011715">
    <property type="component" value="Unassembled WGS sequence"/>
</dbReference>
<keyword evidence="4" id="KW-1185">Reference proteome</keyword>
<reference evidence="2" key="2">
    <citation type="submission" date="2010-05" db="EMBL/GenBank/DDBJ databases">
        <title>The Genome Sequence of Magnaporthe poae strain ATCC 64411.</title>
        <authorList>
            <consortium name="The Broad Institute Genome Sequencing Platform"/>
            <consortium name="Broad Institute Genome Sequencing Center for Infectious Disease"/>
            <person name="Ma L.-J."/>
            <person name="Dead R."/>
            <person name="Young S."/>
            <person name="Zeng Q."/>
            <person name="Koehrsen M."/>
            <person name="Alvarado L."/>
            <person name="Berlin A."/>
            <person name="Chapman S.B."/>
            <person name="Chen Z."/>
            <person name="Freedman E."/>
            <person name="Gellesch M."/>
            <person name="Goldberg J."/>
            <person name="Griggs A."/>
            <person name="Gujja S."/>
            <person name="Heilman E.R."/>
            <person name="Heiman D."/>
            <person name="Hepburn T."/>
            <person name="Howarth C."/>
            <person name="Jen D."/>
            <person name="Larson L."/>
            <person name="Mehta T."/>
            <person name="Neiman D."/>
            <person name="Pearson M."/>
            <person name="Roberts A."/>
            <person name="Saif S."/>
            <person name="Shea T."/>
            <person name="Shenoy N."/>
            <person name="Sisk P."/>
            <person name="Stolte C."/>
            <person name="Sykes S."/>
            <person name="Walk T."/>
            <person name="White J."/>
            <person name="Yandava C."/>
            <person name="Haas B."/>
            <person name="Nusbaum C."/>
            <person name="Birren B."/>
        </authorList>
    </citation>
    <scope>NUCLEOTIDE SEQUENCE</scope>
    <source>
        <strain evidence="2">ATCC 64411</strain>
    </source>
</reference>
<dbReference type="EMBL" id="ADBL01000122">
    <property type="status" value="NOT_ANNOTATED_CDS"/>
    <property type="molecule type" value="Genomic_DNA"/>
</dbReference>
<gene>
    <name evidence="2" type="ORF">MAPG_00519</name>
</gene>
<accession>A0A0C4DL79</accession>